<dbReference type="Proteomes" id="UP000184501">
    <property type="component" value="Unassembled WGS sequence"/>
</dbReference>
<dbReference type="STRING" id="2017.SAMN05444320_10974"/>
<name>A0A1M5JYR2_STRHI</name>
<dbReference type="PANTHER" id="PTHR44103">
    <property type="entry name" value="PROPROTEIN CONVERTASE P"/>
    <property type="match status" value="1"/>
</dbReference>
<dbReference type="InterPro" id="IPR028994">
    <property type="entry name" value="Integrin_alpha_N"/>
</dbReference>
<dbReference type="SUPFAM" id="SSF69318">
    <property type="entry name" value="Integrin alpha N-terminal domain"/>
    <property type="match status" value="1"/>
</dbReference>
<dbReference type="RefSeq" id="WP_073487659.1">
    <property type="nucleotide sequence ID" value="NZ_FQVN01000009.1"/>
</dbReference>
<dbReference type="OrthoDB" id="5165868at2"/>
<proteinExistence type="predicted"/>
<keyword evidence="4" id="KW-1185">Reference proteome</keyword>
<evidence type="ECO:0000313" key="3">
    <source>
        <dbReference type="EMBL" id="SHG45389.1"/>
    </source>
</evidence>
<dbReference type="InterPro" id="IPR013517">
    <property type="entry name" value="FG-GAP"/>
</dbReference>
<dbReference type="PANTHER" id="PTHR44103:SF1">
    <property type="entry name" value="PROPROTEIN CONVERTASE P"/>
    <property type="match status" value="1"/>
</dbReference>
<reference evidence="3 4" key="1">
    <citation type="submission" date="2016-11" db="EMBL/GenBank/DDBJ databases">
        <authorList>
            <person name="Jaros S."/>
            <person name="Januszkiewicz K."/>
            <person name="Wedrychowicz H."/>
        </authorList>
    </citation>
    <scope>NUCLEOTIDE SEQUENCE [LARGE SCALE GENOMIC DNA]</scope>
    <source>
        <strain evidence="3 4">DSM 44523</strain>
    </source>
</reference>
<feature type="region of interest" description="Disordered" evidence="2">
    <location>
        <begin position="228"/>
        <end position="265"/>
    </location>
</feature>
<dbReference type="Gene3D" id="2.130.10.130">
    <property type="entry name" value="Integrin alpha, N-terminal"/>
    <property type="match status" value="1"/>
</dbReference>
<keyword evidence="1" id="KW-0732">Signal</keyword>
<organism evidence="3 4">
    <name type="scientific">Streptoalloteichus hindustanus</name>
    <dbReference type="NCBI Taxonomy" id="2017"/>
    <lineage>
        <taxon>Bacteria</taxon>
        <taxon>Bacillati</taxon>
        <taxon>Actinomycetota</taxon>
        <taxon>Actinomycetes</taxon>
        <taxon>Pseudonocardiales</taxon>
        <taxon>Pseudonocardiaceae</taxon>
        <taxon>Streptoalloteichus</taxon>
    </lineage>
</organism>
<protein>
    <submittedName>
        <fullName evidence="3">Repeat domain-containing protein</fullName>
    </submittedName>
</protein>
<dbReference type="EMBL" id="FQVN01000009">
    <property type="protein sequence ID" value="SHG45389.1"/>
    <property type="molecule type" value="Genomic_DNA"/>
</dbReference>
<evidence type="ECO:0000256" key="2">
    <source>
        <dbReference type="SAM" id="MobiDB-lite"/>
    </source>
</evidence>
<accession>A0A1M5JYR2</accession>
<sequence length="339" mass="36416">MSLGRGIGSTARRLLRAATATAVAGVVLLGAAGTGAADPINSGGRAADITLDGWPDLVARNKSSGRLMVYPHSGRFSGTDTFPSAFTAGWGWDGMDWIGTADVNGDQRKDIVARTKSGELYAYLHSGATRGSSIYTTKILIGTHWNINDLLTFVDIDGDGREDVFARRAGTGDLYAYRNTGSLDTGMFANPGKPITQNWQGLRWFQFSDLNRDGHLDMIAHDGYTMFVTPGEPRTGEQRTGEQRTAPKPKLGKIPNAGQTARSAAAAEATQPVVTGWGWDIADTVLIADVNKDGYEDLIARMKDGKLYVYPHSGSLNGTATFSPRVLVGWGWEINDIIT</sequence>
<dbReference type="AlphaFoldDB" id="A0A1M5JYR2"/>
<evidence type="ECO:0000256" key="1">
    <source>
        <dbReference type="ARBA" id="ARBA00022729"/>
    </source>
</evidence>
<evidence type="ECO:0000313" key="4">
    <source>
        <dbReference type="Proteomes" id="UP000184501"/>
    </source>
</evidence>
<dbReference type="Pfam" id="PF13517">
    <property type="entry name" value="FG-GAP_3"/>
    <property type="match status" value="2"/>
</dbReference>
<gene>
    <name evidence="3" type="ORF">SAMN05444320_10974</name>
</gene>